<name>A0A2G2WE20_CAPBA</name>
<evidence type="ECO:0000313" key="2">
    <source>
        <dbReference type="EMBL" id="PHT43503.1"/>
    </source>
</evidence>
<dbReference type="AlphaFoldDB" id="A0A2G2WE20"/>
<comment type="caution">
    <text evidence="2">The sequence shown here is derived from an EMBL/GenBank/DDBJ whole genome shotgun (WGS) entry which is preliminary data.</text>
</comment>
<organism evidence="2 3">
    <name type="scientific">Capsicum baccatum</name>
    <name type="common">Peruvian pepper</name>
    <dbReference type="NCBI Taxonomy" id="33114"/>
    <lineage>
        <taxon>Eukaryota</taxon>
        <taxon>Viridiplantae</taxon>
        <taxon>Streptophyta</taxon>
        <taxon>Embryophyta</taxon>
        <taxon>Tracheophyta</taxon>
        <taxon>Spermatophyta</taxon>
        <taxon>Magnoliopsida</taxon>
        <taxon>eudicotyledons</taxon>
        <taxon>Gunneridae</taxon>
        <taxon>Pentapetalae</taxon>
        <taxon>asterids</taxon>
        <taxon>lamiids</taxon>
        <taxon>Solanales</taxon>
        <taxon>Solanaceae</taxon>
        <taxon>Solanoideae</taxon>
        <taxon>Capsiceae</taxon>
        <taxon>Capsicum</taxon>
    </lineage>
</organism>
<evidence type="ECO:0000313" key="3">
    <source>
        <dbReference type="Proteomes" id="UP000224567"/>
    </source>
</evidence>
<feature type="region of interest" description="Disordered" evidence="1">
    <location>
        <begin position="57"/>
        <end position="100"/>
    </location>
</feature>
<dbReference type="EMBL" id="MLFT02000007">
    <property type="protein sequence ID" value="PHT43503.1"/>
    <property type="molecule type" value="Genomic_DNA"/>
</dbReference>
<evidence type="ECO:0000256" key="1">
    <source>
        <dbReference type="SAM" id="MobiDB-lite"/>
    </source>
</evidence>
<accession>A0A2G2WE20</accession>
<feature type="compositionally biased region" description="Basic and acidic residues" evidence="1">
    <location>
        <begin position="72"/>
        <end position="83"/>
    </location>
</feature>
<gene>
    <name evidence="2" type="ORF">CQW23_17528</name>
</gene>
<reference evidence="2 3" key="1">
    <citation type="journal article" date="2017" name="Genome Biol.">
        <title>New reference genome sequences of hot pepper reveal the massive evolution of plant disease-resistance genes by retroduplication.</title>
        <authorList>
            <person name="Kim S."/>
            <person name="Park J."/>
            <person name="Yeom S.I."/>
            <person name="Kim Y.M."/>
            <person name="Seo E."/>
            <person name="Kim K.T."/>
            <person name="Kim M.S."/>
            <person name="Lee J.M."/>
            <person name="Cheong K."/>
            <person name="Shin H.S."/>
            <person name="Kim S.B."/>
            <person name="Han K."/>
            <person name="Lee J."/>
            <person name="Park M."/>
            <person name="Lee H.A."/>
            <person name="Lee H.Y."/>
            <person name="Lee Y."/>
            <person name="Oh S."/>
            <person name="Lee J.H."/>
            <person name="Choi E."/>
            <person name="Choi E."/>
            <person name="Lee S.E."/>
            <person name="Jeon J."/>
            <person name="Kim H."/>
            <person name="Choi G."/>
            <person name="Song H."/>
            <person name="Lee J."/>
            <person name="Lee S.C."/>
            <person name="Kwon J.K."/>
            <person name="Lee H.Y."/>
            <person name="Koo N."/>
            <person name="Hong Y."/>
            <person name="Kim R.W."/>
            <person name="Kang W.H."/>
            <person name="Huh J.H."/>
            <person name="Kang B.C."/>
            <person name="Yang T.J."/>
            <person name="Lee Y.H."/>
            <person name="Bennetzen J.L."/>
            <person name="Choi D."/>
        </authorList>
    </citation>
    <scope>NUCLEOTIDE SEQUENCE [LARGE SCALE GENOMIC DNA]</scope>
    <source>
        <strain evidence="3">cv. PBC81</strain>
    </source>
</reference>
<keyword evidence="3" id="KW-1185">Reference proteome</keyword>
<dbReference type="Proteomes" id="UP000224567">
    <property type="component" value="Unassembled WGS sequence"/>
</dbReference>
<proteinExistence type="predicted"/>
<reference evidence="3" key="2">
    <citation type="journal article" date="2017" name="J. Anim. Genet.">
        <title>Multiple reference genome sequences of hot pepper reveal the massive evolution of plant disease resistance genes by retroduplication.</title>
        <authorList>
            <person name="Kim S."/>
            <person name="Park J."/>
            <person name="Yeom S.-I."/>
            <person name="Kim Y.-M."/>
            <person name="Seo E."/>
            <person name="Kim K.-T."/>
            <person name="Kim M.-S."/>
            <person name="Lee J.M."/>
            <person name="Cheong K."/>
            <person name="Shin H.-S."/>
            <person name="Kim S.-B."/>
            <person name="Han K."/>
            <person name="Lee J."/>
            <person name="Park M."/>
            <person name="Lee H.-A."/>
            <person name="Lee H.-Y."/>
            <person name="Lee Y."/>
            <person name="Oh S."/>
            <person name="Lee J.H."/>
            <person name="Choi E."/>
            <person name="Choi E."/>
            <person name="Lee S.E."/>
            <person name="Jeon J."/>
            <person name="Kim H."/>
            <person name="Choi G."/>
            <person name="Song H."/>
            <person name="Lee J."/>
            <person name="Lee S.-C."/>
            <person name="Kwon J.-K."/>
            <person name="Lee H.-Y."/>
            <person name="Koo N."/>
            <person name="Hong Y."/>
            <person name="Kim R.W."/>
            <person name="Kang W.-H."/>
            <person name="Huh J.H."/>
            <person name="Kang B.-C."/>
            <person name="Yang T.-J."/>
            <person name="Lee Y.-H."/>
            <person name="Bennetzen J.L."/>
            <person name="Choi D."/>
        </authorList>
    </citation>
    <scope>NUCLEOTIDE SEQUENCE [LARGE SCALE GENOMIC DNA]</scope>
    <source>
        <strain evidence="3">cv. PBC81</strain>
    </source>
</reference>
<feature type="compositionally biased region" description="Polar residues" evidence="1">
    <location>
        <begin position="85"/>
        <end position="95"/>
    </location>
</feature>
<sequence length="111" mass="12431">MAPAENPENFAGIDFNDGIKRCSFTLPLSVYNGSLAKTLLRELLSSVIITIDYVKSQDNVSDPPTKPIYRRNGKESKGMDLRPRISQQGSNSTSRLEIPRASFKEIKQSWV</sequence>
<protein>
    <submittedName>
        <fullName evidence="2">Uncharacterized protein</fullName>
    </submittedName>
</protein>